<organism evidence="2 3">
    <name type="scientific">Meloidogyne enterolobii</name>
    <name type="common">Root-knot nematode worm</name>
    <name type="synonym">Meloidogyne mayaguensis</name>
    <dbReference type="NCBI Taxonomy" id="390850"/>
    <lineage>
        <taxon>Eukaryota</taxon>
        <taxon>Metazoa</taxon>
        <taxon>Ecdysozoa</taxon>
        <taxon>Nematoda</taxon>
        <taxon>Chromadorea</taxon>
        <taxon>Rhabditida</taxon>
        <taxon>Tylenchina</taxon>
        <taxon>Tylenchomorpha</taxon>
        <taxon>Tylenchoidea</taxon>
        <taxon>Meloidogynidae</taxon>
        <taxon>Meloidogyninae</taxon>
        <taxon>Meloidogyne</taxon>
    </lineage>
</organism>
<evidence type="ECO:0000313" key="2">
    <source>
        <dbReference type="EMBL" id="CAD2190072.1"/>
    </source>
</evidence>
<comment type="caution">
    <text evidence="2">The sequence shown here is derived from an EMBL/GenBank/DDBJ whole genome shotgun (WGS) entry which is preliminary data.</text>
</comment>
<protein>
    <submittedName>
        <fullName evidence="2">Uncharacterized protein</fullName>
    </submittedName>
</protein>
<evidence type="ECO:0000313" key="3">
    <source>
        <dbReference type="Proteomes" id="UP000580250"/>
    </source>
</evidence>
<reference evidence="2 3" key="1">
    <citation type="submission" date="2020-08" db="EMBL/GenBank/DDBJ databases">
        <authorList>
            <person name="Koutsovoulos G."/>
            <person name="Danchin GJ E."/>
        </authorList>
    </citation>
    <scope>NUCLEOTIDE SEQUENCE [LARGE SCALE GENOMIC DNA]</scope>
</reference>
<dbReference type="AlphaFoldDB" id="A0A6V7WT17"/>
<evidence type="ECO:0000256" key="1">
    <source>
        <dbReference type="SAM" id="MobiDB-lite"/>
    </source>
</evidence>
<name>A0A6V7WT17_MELEN</name>
<dbReference type="Proteomes" id="UP000580250">
    <property type="component" value="Unassembled WGS sequence"/>
</dbReference>
<feature type="compositionally biased region" description="Polar residues" evidence="1">
    <location>
        <begin position="122"/>
        <end position="133"/>
    </location>
</feature>
<feature type="compositionally biased region" description="Basic and acidic residues" evidence="1">
    <location>
        <begin position="134"/>
        <end position="145"/>
    </location>
</feature>
<dbReference type="EMBL" id="CAJEWN010000785">
    <property type="protein sequence ID" value="CAD2190072.1"/>
    <property type="molecule type" value="Genomic_DNA"/>
</dbReference>
<accession>A0A6V7WT17</accession>
<sequence>MFSIEEKIDFVLKTFKACRTEYVDEGKLEKTEEIAYKEAEESSSRKAESTKKVPVEICLNLNDKKTMNMEGVARLFLVKLYGEMPYLEFLEKQKSNQGTYVVKRGKVSTPITGKKRLHDQESGTQKESGSQKESGTHHEHKEGKKSPRTSLSPSKKRGGSPTKGR</sequence>
<feature type="compositionally biased region" description="Basic residues" evidence="1">
    <location>
        <begin position="154"/>
        <end position="165"/>
    </location>
</feature>
<proteinExistence type="predicted"/>
<gene>
    <name evidence="2" type="ORF">MENT_LOCUS42832</name>
</gene>
<feature type="region of interest" description="Disordered" evidence="1">
    <location>
        <begin position="99"/>
        <end position="165"/>
    </location>
</feature>